<keyword evidence="3 5" id="KW-1133">Transmembrane helix</keyword>
<evidence type="ECO:0000256" key="1">
    <source>
        <dbReference type="ARBA" id="ARBA00022475"/>
    </source>
</evidence>
<reference evidence="7 8" key="1">
    <citation type="submission" date="2018-02" db="EMBL/GenBank/DDBJ databases">
        <title>Lelliotia aquatilis sp. nov., isolated from drinking water.</title>
        <authorList>
            <person name="Kaempfer P."/>
            <person name="Glaeser S."/>
            <person name="Exner M."/>
            <person name="Doijad S."/>
            <person name="Chakraborty T."/>
        </authorList>
    </citation>
    <scope>NUCLEOTIDE SEQUENCE [LARGE SCALE GENOMIC DNA]</scope>
    <source>
        <strain evidence="7 8">6331-17</strain>
    </source>
</reference>
<dbReference type="CDD" id="cd17324">
    <property type="entry name" value="MFS_NepI_like"/>
    <property type="match status" value="1"/>
</dbReference>
<feature type="transmembrane region" description="Helical" evidence="5">
    <location>
        <begin position="86"/>
        <end position="107"/>
    </location>
</feature>
<feature type="transmembrane region" description="Helical" evidence="5">
    <location>
        <begin position="55"/>
        <end position="74"/>
    </location>
</feature>
<dbReference type="Proteomes" id="UP000237025">
    <property type="component" value="Unassembled WGS sequence"/>
</dbReference>
<dbReference type="PANTHER" id="PTHR42910">
    <property type="entry name" value="TRANSPORTER SCO4007-RELATED"/>
    <property type="match status" value="1"/>
</dbReference>
<protein>
    <submittedName>
        <fullName evidence="7">MFS transporter</fullName>
    </submittedName>
</protein>
<feature type="transmembrane region" description="Helical" evidence="5">
    <location>
        <begin position="12"/>
        <end position="35"/>
    </location>
</feature>
<organism evidence="7 8">
    <name type="scientific">Lelliottia aquatilis</name>
    <dbReference type="NCBI Taxonomy" id="2080838"/>
    <lineage>
        <taxon>Bacteria</taxon>
        <taxon>Pseudomonadati</taxon>
        <taxon>Pseudomonadota</taxon>
        <taxon>Gammaproteobacteria</taxon>
        <taxon>Enterobacterales</taxon>
        <taxon>Enterobacteriaceae</taxon>
        <taxon>Lelliottia</taxon>
    </lineage>
</organism>
<keyword evidence="2 5" id="KW-0812">Transmembrane</keyword>
<dbReference type="SUPFAM" id="SSF103473">
    <property type="entry name" value="MFS general substrate transporter"/>
    <property type="match status" value="1"/>
</dbReference>
<dbReference type="PROSITE" id="PS50850">
    <property type="entry name" value="MFS"/>
    <property type="match status" value="1"/>
</dbReference>
<feature type="transmembrane region" description="Helical" evidence="5">
    <location>
        <begin position="253"/>
        <end position="271"/>
    </location>
</feature>
<dbReference type="Pfam" id="PF07690">
    <property type="entry name" value="MFS_1"/>
    <property type="match status" value="1"/>
</dbReference>
<evidence type="ECO:0000256" key="2">
    <source>
        <dbReference type="ARBA" id="ARBA00022692"/>
    </source>
</evidence>
<feature type="transmembrane region" description="Helical" evidence="5">
    <location>
        <begin position="371"/>
        <end position="393"/>
    </location>
</feature>
<evidence type="ECO:0000256" key="5">
    <source>
        <dbReference type="SAM" id="Phobius"/>
    </source>
</evidence>
<feature type="transmembrane region" description="Helical" evidence="5">
    <location>
        <begin position="226"/>
        <end position="247"/>
    </location>
</feature>
<evidence type="ECO:0000313" key="7">
    <source>
        <dbReference type="EMBL" id="POZ33802.1"/>
    </source>
</evidence>
<gene>
    <name evidence="7" type="ORF">C3712_01475</name>
</gene>
<comment type="caution">
    <text evidence="7">The sequence shown here is derived from an EMBL/GenBank/DDBJ whole genome shotgun (WGS) entry which is preliminary data.</text>
</comment>
<name>A0ABX5A804_9ENTR</name>
<evidence type="ECO:0000256" key="3">
    <source>
        <dbReference type="ARBA" id="ARBA00022989"/>
    </source>
</evidence>
<proteinExistence type="predicted"/>
<feature type="transmembrane region" description="Helical" evidence="5">
    <location>
        <begin position="308"/>
        <end position="326"/>
    </location>
</feature>
<sequence length="404" mass="43038">MQLTSTESYDDITPLSEWMILLFAVLCAFAVANVYMTQPLLDQIAATFHEKPDKMGIIITATQIGYALGLLLLVPLGDLFNRKRLVAGMLLASSGLLTVSSFASSLYGLSCALGLVGFMAVVVQIIVAYAASLSLPANRGKVTGTVTSGVVLGILLARMVSGVLAEWADWRVAIQFSAGAMLLMALLFIRIAPEDRQAQKPGAYLQLMGSVWTLWREIPELRSRGVLALLIFMNFSVLWTSVVFPLSTAPFNLTTAQIGMFGLAGIAGALASRKAGVLADRGFGQRVTGVALALLLLSWGAIALGGSSLIALTTGIIVLDFAVQAIHVTSQSLIFAKRPQATSRLVAAYMVFYSLGSATGAWLTTWVWGHFAWPGVCTLGAAISGLALLYWLLVDRNLHIPPAD</sequence>
<keyword evidence="4 5" id="KW-0472">Membrane</keyword>
<feature type="transmembrane region" description="Helical" evidence="5">
    <location>
        <begin position="346"/>
        <end position="365"/>
    </location>
</feature>
<dbReference type="RefSeq" id="WP_103948956.1">
    <property type="nucleotide sequence ID" value="NZ_PQVT01000001.1"/>
</dbReference>
<dbReference type="Gene3D" id="1.20.1250.20">
    <property type="entry name" value="MFS general substrate transporter like domains"/>
    <property type="match status" value="1"/>
</dbReference>
<dbReference type="PANTHER" id="PTHR42910:SF1">
    <property type="entry name" value="MAJOR FACILITATOR SUPERFAMILY (MFS) PROFILE DOMAIN-CONTAINING PROTEIN"/>
    <property type="match status" value="1"/>
</dbReference>
<feature type="transmembrane region" description="Helical" evidence="5">
    <location>
        <begin position="113"/>
        <end position="135"/>
    </location>
</feature>
<evidence type="ECO:0000256" key="4">
    <source>
        <dbReference type="ARBA" id="ARBA00023136"/>
    </source>
</evidence>
<evidence type="ECO:0000313" key="8">
    <source>
        <dbReference type="Proteomes" id="UP000237025"/>
    </source>
</evidence>
<feature type="transmembrane region" description="Helical" evidence="5">
    <location>
        <begin position="142"/>
        <end position="160"/>
    </location>
</feature>
<keyword evidence="1" id="KW-1003">Cell membrane</keyword>
<dbReference type="InterPro" id="IPR011701">
    <property type="entry name" value="MFS"/>
</dbReference>
<feature type="transmembrane region" description="Helical" evidence="5">
    <location>
        <begin position="172"/>
        <end position="192"/>
    </location>
</feature>
<feature type="domain" description="Major facilitator superfamily (MFS) profile" evidence="6">
    <location>
        <begin position="16"/>
        <end position="399"/>
    </location>
</feature>
<dbReference type="EMBL" id="PQVW01000001">
    <property type="protein sequence ID" value="POZ33802.1"/>
    <property type="molecule type" value="Genomic_DNA"/>
</dbReference>
<dbReference type="InterPro" id="IPR020846">
    <property type="entry name" value="MFS_dom"/>
</dbReference>
<feature type="transmembrane region" description="Helical" evidence="5">
    <location>
        <begin position="283"/>
        <end position="302"/>
    </location>
</feature>
<dbReference type="InterPro" id="IPR036259">
    <property type="entry name" value="MFS_trans_sf"/>
</dbReference>
<accession>A0ABX5A804</accession>
<keyword evidence="8" id="KW-1185">Reference proteome</keyword>
<evidence type="ECO:0000259" key="6">
    <source>
        <dbReference type="PROSITE" id="PS50850"/>
    </source>
</evidence>